<dbReference type="SUPFAM" id="SSF52172">
    <property type="entry name" value="CheY-like"/>
    <property type="match status" value="1"/>
</dbReference>
<evidence type="ECO:0000256" key="1">
    <source>
        <dbReference type="ARBA" id="ARBA00022553"/>
    </source>
</evidence>
<proteinExistence type="predicted"/>
<dbReference type="InterPro" id="IPR011006">
    <property type="entry name" value="CheY-like_superfamily"/>
</dbReference>
<sequence length="223" mass="25828">MNILIIDDQPKSVDFLRLGLEDEGHFVHTAEDGQEGVLRATTRNYDLILVSWILPSASGMEVCQAIRVYDIHTPIIFLTVKDYLEDTIIGLECGANDYIKKPFGRAELLSRIMVYEKKGQNKSEREYRLSDIIIKMSSYKVFKADREVVLTRKEFLLLAYLVRHKGEVCSRVDIIREVWGIDYEYDASIIDVFMSNIRKKLRINADDKRLRTIRGIGFMADEI</sequence>
<evidence type="ECO:0000256" key="2">
    <source>
        <dbReference type="ARBA" id="ARBA00023012"/>
    </source>
</evidence>
<feature type="DNA-binding region" description="OmpR/PhoB-type" evidence="7">
    <location>
        <begin position="124"/>
        <end position="222"/>
    </location>
</feature>
<evidence type="ECO:0000259" key="9">
    <source>
        <dbReference type="PROSITE" id="PS51755"/>
    </source>
</evidence>
<dbReference type="Pfam" id="PF00072">
    <property type="entry name" value="Response_reg"/>
    <property type="match status" value="1"/>
</dbReference>
<dbReference type="InterPro" id="IPR039420">
    <property type="entry name" value="WalR-like"/>
</dbReference>
<evidence type="ECO:0000313" key="11">
    <source>
        <dbReference type="Proteomes" id="UP000655016"/>
    </source>
</evidence>
<accession>A0ABQ1UCI9</accession>
<dbReference type="PROSITE" id="PS51755">
    <property type="entry name" value="OMPR_PHOB"/>
    <property type="match status" value="1"/>
</dbReference>
<dbReference type="Pfam" id="PF00486">
    <property type="entry name" value="Trans_reg_C"/>
    <property type="match status" value="1"/>
</dbReference>
<keyword evidence="5" id="KW-0804">Transcription</keyword>
<evidence type="ECO:0000256" key="5">
    <source>
        <dbReference type="ARBA" id="ARBA00023163"/>
    </source>
</evidence>
<comment type="caution">
    <text evidence="6">Lacks conserved residue(s) required for the propagation of feature annotation.</text>
</comment>
<keyword evidence="2" id="KW-0902">Two-component regulatory system</keyword>
<feature type="domain" description="OmpR/PhoB-type" evidence="9">
    <location>
        <begin position="124"/>
        <end position="222"/>
    </location>
</feature>
<dbReference type="RefSeq" id="WP_163394692.1">
    <property type="nucleotide sequence ID" value="NZ_BMKP01000005.1"/>
</dbReference>
<comment type="caution">
    <text evidence="10">The sequence shown here is derived from an EMBL/GenBank/DDBJ whole genome shotgun (WGS) entry which is preliminary data.</text>
</comment>
<dbReference type="InterPro" id="IPR036388">
    <property type="entry name" value="WH-like_DNA-bd_sf"/>
</dbReference>
<dbReference type="Gene3D" id="3.40.50.2300">
    <property type="match status" value="1"/>
</dbReference>
<keyword evidence="4 7" id="KW-0238">DNA-binding</keyword>
<reference evidence="11" key="1">
    <citation type="journal article" date="2019" name="Int. J. Syst. Evol. Microbiol.">
        <title>The Global Catalogue of Microorganisms (GCM) 10K type strain sequencing project: providing services to taxonomists for standard genome sequencing and annotation.</title>
        <authorList>
            <consortium name="The Broad Institute Genomics Platform"/>
            <consortium name="The Broad Institute Genome Sequencing Center for Infectious Disease"/>
            <person name="Wu L."/>
            <person name="Ma J."/>
        </authorList>
    </citation>
    <scope>NUCLEOTIDE SEQUENCE [LARGE SCALE GENOMIC DNA]</scope>
    <source>
        <strain evidence="11">CGMCC 1.16060</strain>
    </source>
</reference>
<feature type="domain" description="Response regulatory" evidence="8">
    <location>
        <begin position="2"/>
        <end position="116"/>
    </location>
</feature>
<dbReference type="PROSITE" id="PS50110">
    <property type="entry name" value="RESPONSE_REGULATORY"/>
    <property type="match status" value="1"/>
</dbReference>
<dbReference type="PANTHER" id="PTHR48111">
    <property type="entry name" value="REGULATOR OF RPOS"/>
    <property type="match status" value="1"/>
</dbReference>
<dbReference type="Gene3D" id="1.10.10.10">
    <property type="entry name" value="Winged helix-like DNA-binding domain superfamily/Winged helix DNA-binding domain"/>
    <property type="match status" value="1"/>
</dbReference>
<dbReference type="CDD" id="cd00383">
    <property type="entry name" value="trans_reg_C"/>
    <property type="match status" value="1"/>
</dbReference>
<dbReference type="Proteomes" id="UP000655016">
    <property type="component" value="Unassembled WGS sequence"/>
</dbReference>
<organism evidence="10 11">
    <name type="scientific">Flavobacterium limi</name>
    <dbReference type="NCBI Taxonomy" id="2045105"/>
    <lineage>
        <taxon>Bacteria</taxon>
        <taxon>Pseudomonadati</taxon>
        <taxon>Bacteroidota</taxon>
        <taxon>Flavobacteriia</taxon>
        <taxon>Flavobacteriales</taxon>
        <taxon>Flavobacteriaceae</taxon>
        <taxon>Flavobacterium</taxon>
    </lineage>
</organism>
<gene>
    <name evidence="10" type="primary">ykoG</name>
    <name evidence="10" type="ORF">GCM10011518_25150</name>
</gene>
<evidence type="ECO:0000313" key="10">
    <source>
        <dbReference type="EMBL" id="GGF14734.1"/>
    </source>
</evidence>
<keyword evidence="3" id="KW-0805">Transcription regulation</keyword>
<evidence type="ECO:0000256" key="6">
    <source>
        <dbReference type="PROSITE-ProRule" id="PRU00169"/>
    </source>
</evidence>
<dbReference type="EMBL" id="BMKP01000005">
    <property type="protein sequence ID" value="GGF14734.1"/>
    <property type="molecule type" value="Genomic_DNA"/>
</dbReference>
<dbReference type="PANTHER" id="PTHR48111:SF22">
    <property type="entry name" value="REGULATOR OF RPOS"/>
    <property type="match status" value="1"/>
</dbReference>
<dbReference type="InterPro" id="IPR001789">
    <property type="entry name" value="Sig_transdc_resp-reg_receiver"/>
</dbReference>
<keyword evidence="1" id="KW-0597">Phosphoprotein</keyword>
<dbReference type="Gene3D" id="6.10.250.690">
    <property type="match status" value="1"/>
</dbReference>
<evidence type="ECO:0000256" key="4">
    <source>
        <dbReference type="ARBA" id="ARBA00023125"/>
    </source>
</evidence>
<dbReference type="CDD" id="cd17574">
    <property type="entry name" value="REC_OmpR"/>
    <property type="match status" value="1"/>
</dbReference>
<name>A0ABQ1UCI9_9FLAO</name>
<dbReference type="InterPro" id="IPR001867">
    <property type="entry name" value="OmpR/PhoB-type_DNA-bd"/>
</dbReference>
<evidence type="ECO:0000256" key="7">
    <source>
        <dbReference type="PROSITE-ProRule" id="PRU01091"/>
    </source>
</evidence>
<evidence type="ECO:0000259" key="8">
    <source>
        <dbReference type="PROSITE" id="PS50110"/>
    </source>
</evidence>
<dbReference type="SMART" id="SM00448">
    <property type="entry name" value="REC"/>
    <property type="match status" value="1"/>
</dbReference>
<dbReference type="SMART" id="SM00862">
    <property type="entry name" value="Trans_reg_C"/>
    <property type="match status" value="1"/>
</dbReference>
<protein>
    <submittedName>
        <fullName evidence="10">Transcriptional regulatory protein YkoG</fullName>
    </submittedName>
</protein>
<keyword evidence="11" id="KW-1185">Reference proteome</keyword>
<evidence type="ECO:0000256" key="3">
    <source>
        <dbReference type="ARBA" id="ARBA00023015"/>
    </source>
</evidence>